<evidence type="ECO:0000313" key="3">
    <source>
        <dbReference type="Proteomes" id="UP001432027"/>
    </source>
</evidence>
<accession>A0AAV5UF45</accession>
<dbReference type="Proteomes" id="UP001432027">
    <property type="component" value="Unassembled WGS sequence"/>
</dbReference>
<reference evidence="2" key="1">
    <citation type="submission" date="2023-10" db="EMBL/GenBank/DDBJ databases">
        <title>Genome assembly of Pristionchus species.</title>
        <authorList>
            <person name="Yoshida K."/>
            <person name="Sommer R.J."/>
        </authorList>
    </citation>
    <scope>NUCLEOTIDE SEQUENCE</scope>
    <source>
        <strain evidence="2">RS0144</strain>
    </source>
</reference>
<dbReference type="AlphaFoldDB" id="A0AAV5UF45"/>
<proteinExistence type="predicted"/>
<dbReference type="EMBL" id="BTSX01000006">
    <property type="protein sequence ID" value="GMT04994.1"/>
    <property type="molecule type" value="Genomic_DNA"/>
</dbReference>
<evidence type="ECO:0000256" key="1">
    <source>
        <dbReference type="SAM" id="MobiDB-lite"/>
    </source>
</evidence>
<feature type="compositionally biased region" description="Polar residues" evidence="1">
    <location>
        <begin position="35"/>
        <end position="51"/>
    </location>
</feature>
<gene>
    <name evidence="2" type="ORF">PENTCL1PPCAC_27168</name>
</gene>
<name>A0AAV5UF45_9BILA</name>
<feature type="region of interest" description="Disordered" evidence="1">
    <location>
        <begin position="32"/>
        <end position="51"/>
    </location>
</feature>
<sequence length="182" mass="20172">MGVERHRYRSHPDTRARIAQLEDNVKMLMERHSQSDVGTRETAQPSTTSDTVMEMVSPHDSMRIESRIPTQARPNRNLLGPQSARPFGSITFTRPGENPFREARPLPRFDPPAWNVQNGNANGTGVSESMERSALSSNTTNRAGGDTTNSDEPVCLICFREGAHIVGPCNCMDCHRIIGRLG</sequence>
<protein>
    <submittedName>
        <fullName evidence="2">Uncharacterized protein</fullName>
    </submittedName>
</protein>
<feature type="non-terminal residue" evidence="2">
    <location>
        <position position="182"/>
    </location>
</feature>
<feature type="compositionally biased region" description="Polar residues" evidence="1">
    <location>
        <begin position="115"/>
        <end position="127"/>
    </location>
</feature>
<feature type="region of interest" description="Disordered" evidence="1">
    <location>
        <begin position="73"/>
        <end position="147"/>
    </location>
</feature>
<comment type="caution">
    <text evidence="2">The sequence shown here is derived from an EMBL/GenBank/DDBJ whole genome shotgun (WGS) entry which is preliminary data.</text>
</comment>
<organism evidence="2 3">
    <name type="scientific">Pristionchus entomophagus</name>
    <dbReference type="NCBI Taxonomy" id="358040"/>
    <lineage>
        <taxon>Eukaryota</taxon>
        <taxon>Metazoa</taxon>
        <taxon>Ecdysozoa</taxon>
        <taxon>Nematoda</taxon>
        <taxon>Chromadorea</taxon>
        <taxon>Rhabditida</taxon>
        <taxon>Rhabditina</taxon>
        <taxon>Diplogasteromorpha</taxon>
        <taxon>Diplogasteroidea</taxon>
        <taxon>Neodiplogasteridae</taxon>
        <taxon>Pristionchus</taxon>
    </lineage>
</organism>
<feature type="compositionally biased region" description="Polar residues" evidence="1">
    <location>
        <begin position="134"/>
        <end position="147"/>
    </location>
</feature>
<evidence type="ECO:0000313" key="2">
    <source>
        <dbReference type="EMBL" id="GMT04994.1"/>
    </source>
</evidence>
<keyword evidence="3" id="KW-1185">Reference proteome</keyword>